<dbReference type="SUPFAM" id="SSF64288">
    <property type="entry name" value="Chorismate lyase-like"/>
    <property type="match status" value="1"/>
</dbReference>
<keyword evidence="1" id="KW-0805">Transcription regulation</keyword>
<dbReference type="Pfam" id="PF00392">
    <property type="entry name" value="GntR"/>
    <property type="match status" value="1"/>
</dbReference>
<dbReference type="PANTHER" id="PTHR44846:SF1">
    <property type="entry name" value="MANNOSYL-D-GLYCERATE TRANSPORT_METABOLISM SYSTEM REPRESSOR MNGR-RELATED"/>
    <property type="match status" value="1"/>
</dbReference>
<dbReference type="InterPro" id="IPR036390">
    <property type="entry name" value="WH_DNA-bd_sf"/>
</dbReference>
<dbReference type="PANTHER" id="PTHR44846">
    <property type="entry name" value="MANNOSYL-D-GLYCERATE TRANSPORT/METABOLISM SYSTEM REPRESSOR MNGR-RELATED"/>
    <property type="match status" value="1"/>
</dbReference>
<dbReference type="PROSITE" id="PS50949">
    <property type="entry name" value="HTH_GNTR"/>
    <property type="match status" value="1"/>
</dbReference>
<dbReference type="RefSeq" id="WP_264946328.1">
    <property type="nucleotide sequence ID" value="NZ_JAPDRA010000012.1"/>
</dbReference>
<dbReference type="InterPro" id="IPR050679">
    <property type="entry name" value="Bact_HTH_transcr_reg"/>
</dbReference>
<dbReference type="PRINTS" id="PR00035">
    <property type="entry name" value="HTHGNTR"/>
</dbReference>
<comment type="caution">
    <text evidence="5">The sequence shown here is derived from an EMBL/GenBank/DDBJ whole genome shotgun (WGS) entry which is preliminary data.</text>
</comment>
<reference evidence="6" key="1">
    <citation type="journal article" date="2019" name="Int. J. Syst. Evol. Microbiol.">
        <title>The Global Catalogue of Microorganisms (GCM) 10K type strain sequencing project: providing services to taxonomists for standard genome sequencing and annotation.</title>
        <authorList>
            <consortium name="The Broad Institute Genomics Platform"/>
            <consortium name="The Broad Institute Genome Sequencing Center for Infectious Disease"/>
            <person name="Wu L."/>
            <person name="Ma J."/>
        </authorList>
    </citation>
    <scope>NUCLEOTIDE SEQUENCE [LARGE SCALE GENOMIC DNA]</scope>
    <source>
        <strain evidence="6">CCUG 62982</strain>
    </source>
</reference>
<gene>
    <name evidence="5" type="ORF">ACFQ1E_18540</name>
</gene>
<dbReference type="CDD" id="cd07377">
    <property type="entry name" value="WHTH_GntR"/>
    <property type="match status" value="1"/>
</dbReference>
<dbReference type="SMART" id="SM00866">
    <property type="entry name" value="UTRA"/>
    <property type="match status" value="1"/>
</dbReference>
<evidence type="ECO:0000256" key="2">
    <source>
        <dbReference type="ARBA" id="ARBA00023125"/>
    </source>
</evidence>
<dbReference type="Gene3D" id="1.10.10.10">
    <property type="entry name" value="Winged helix-like DNA-binding domain superfamily/Winged helix DNA-binding domain"/>
    <property type="match status" value="1"/>
</dbReference>
<proteinExistence type="predicted"/>
<dbReference type="EMBL" id="JBHTJG010000012">
    <property type="protein sequence ID" value="MFD0948342.1"/>
    <property type="molecule type" value="Genomic_DNA"/>
</dbReference>
<evidence type="ECO:0000256" key="1">
    <source>
        <dbReference type="ARBA" id="ARBA00023015"/>
    </source>
</evidence>
<dbReference type="InterPro" id="IPR000524">
    <property type="entry name" value="Tscrpt_reg_HTH_GntR"/>
</dbReference>
<evidence type="ECO:0000313" key="5">
    <source>
        <dbReference type="EMBL" id="MFD0948342.1"/>
    </source>
</evidence>
<keyword evidence="2" id="KW-0238">DNA-binding</keyword>
<evidence type="ECO:0000259" key="4">
    <source>
        <dbReference type="PROSITE" id="PS50949"/>
    </source>
</evidence>
<evidence type="ECO:0000256" key="3">
    <source>
        <dbReference type="ARBA" id="ARBA00023163"/>
    </source>
</evidence>
<dbReference type="InterPro" id="IPR028978">
    <property type="entry name" value="Chorismate_lyase_/UTRA_dom_sf"/>
</dbReference>
<sequence length="242" mass="26482">MREIFGGFKDDSTPLYLQLARNLRDHIESGAVHPGCALPSERDLSEMAGLSRVTVRKGIGQLIAEGVLVRKQGSGTFVARRIEAPGSALTSFSDDTRTRGEEPGIVWMIKDYAQPTQEEAVVLKIPATQLVARLSRVRLADGEPLAIEHAVVSSEFLPDLGAVGDSLYLALEANGFRPTTGTQRVRASLASPTEAGILRIMQNSEVMRIERVTSIPDGRVVEFTRSVYRGDRYDFVTEIQSP</sequence>
<dbReference type="Pfam" id="PF07702">
    <property type="entry name" value="UTRA"/>
    <property type="match status" value="1"/>
</dbReference>
<dbReference type="SUPFAM" id="SSF46785">
    <property type="entry name" value="Winged helix' DNA-binding domain"/>
    <property type="match status" value="1"/>
</dbReference>
<dbReference type="SMART" id="SM00345">
    <property type="entry name" value="HTH_GNTR"/>
    <property type="match status" value="1"/>
</dbReference>
<name>A0ABW3HAZ6_9SPHN</name>
<feature type="domain" description="HTH gntR-type" evidence="4">
    <location>
        <begin position="13"/>
        <end position="81"/>
    </location>
</feature>
<dbReference type="Gene3D" id="3.40.1410.10">
    <property type="entry name" value="Chorismate lyase-like"/>
    <property type="match status" value="1"/>
</dbReference>
<organism evidence="5 6">
    <name type="scientific">Sphingomonas canadensis</name>
    <dbReference type="NCBI Taxonomy" id="1219257"/>
    <lineage>
        <taxon>Bacteria</taxon>
        <taxon>Pseudomonadati</taxon>
        <taxon>Pseudomonadota</taxon>
        <taxon>Alphaproteobacteria</taxon>
        <taxon>Sphingomonadales</taxon>
        <taxon>Sphingomonadaceae</taxon>
        <taxon>Sphingomonas</taxon>
    </lineage>
</organism>
<keyword evidence="3" id="KW-0804">Transcription</keyword>
<dbReference type="Proteomes" id="UP001596977">
    <property type="component" value="Unassembled WGS sequence"/>
</dbReference>
<dbReference type="InterPro" id="IPR036388">
    <property type="entry name" value="WH-like_DNA-bd_sf"/>
</dbReference>
<evidence type="ECO:0000313" key="6">
    <source>
        <dbReference type="Proteomes" id="UP001596977"/>
    </source>
</evidence>
<accession>A0ABW3HAZ6</accession>
<keyword evidence="6" id="KW-1185">Reference proteome</keyword>
<dbReference type="InterPro" id="IPR011663">
    <property type="entry name" value="UTRA"/>
</dbReference>
<protein>
    <submittedName>
        <fullName evidence="5">GntR family transcriptional regulator</fullName>
    </submittedName>
</protein>